<organism evidence="5 6">
    <name type="scientific">Fusibacter tunisiensis</name>
    <dbReference type="NCBI Taxonomy" id="1008308"/>
    <lineage>
        <taxon>Bacteria</taxon>
        <taxon>Bacillati</taxon>
        <taxon>Bacillota</taxon>
        <taxon>Clostridia</taxon>
        <taxon>Eubacteriales</taxon>
        <taxon>Eubacteriales Family XII. Incertae Sedis</taxon>
        <taxon>Fusibacter</taxon>
    </lineage>
</organism>
<dbReference type="InterPro" id="IPR000644">
    <property type="entry name" value="CBS_dom"/>
</dbReference>
<dbReference type="PANTHER" id="PTHR43080">
    <property type="entry name" value="CBS DOMAIN-CONTAINING PROTEIN CBSX3, MITOCHONDRIAL"/>
    <property type="match status" value="1"/>
</dbReference>
<keyword evidence="1 2" id="KW-0129">CBS domain</keyword>
<dbReference type="Gene3D" id="3.30.2130.10">
    <property type="entry name" value="VC0802-like"/>
    <property type="match status" value="1"/>
</dbReference>
<dbReference type="Pfam" id="PF01842">
    <property type="entry name" value="ACT"/>
    <property type="match status" value="1"/>
</dbReference>
<keyword evidence="6" id="KW-1185">Reference proteome</keyword>
<evidence type="ECO:0000313" key="6">
    <source>
        <dbReference type="Proteomes" id="UP000767854"/>
    </source>
</evidence>
<dbReference type="InterPro" id="IPR051257">
    <property type="entry name" value="Diverse_CBS-Domain"/>
</dbReference>
<proteinExistence type="predicted"/>
<evidence type="ECO:0000256" key="2">
    <source>
        <dbReference type="PROSITE-ProRule" id="PRU00703"/>
    </source>
</evidence>
<dbReference type="PROSITE" id="PS51371">
    <property type="entry name" value="CBS"/>
    <property type="match status" value="2"/>
</dbReference>
<dbReference type="CDD" id="cd02205">
    <property type="entry name" value="CBS_pair_SF"/>
    <property type="match status" value="1"/>
</dbReference>
<gene>
    <name evidence="5" type="ORF">JOC49_001795</name>
</gene>
<sequence>MKVRAIMVPVKELTVLKPTDTAKEAVELIDQNGFLSLPVADGKKFVGFLSKQFIYDTFFKEDHPSMEEFLSRPVITFIHNRVEPVTPDLMVEEAADIFFNKNVRFIPVVDANDQFMGIVTQKALFGVITKIYGLKRTKISIYTDDFKGVLSRIAEIISKNDGNIKNIALIDTEVMGLQEISIRLDTKDPDRIVKRLEEKGFKVREYAK</sequence>
<protein>
    <submittedName>
        <fullName evidence="5">Acetoin utilization protein AcuB</fullName>
    </submittedName>
</protein>
<dbReference type="InterPro" id="IPR002912">
    <property type="entry name" value="ACT_dom"/>
</dbReference>
<dbReference type="Gene3D" id="3.10.580.10">
    <property type="entry name" value="CBS-domain"/>
    <property type="match status" value="1"/>
</dbReference>
<dbReference type="EMBL" id="JAFBDT010000014">
    <property type="protein sequence ID" value="MBM7562252.1"/>
    <property type="molecule type" value="Genomic_DNA"/>
</dbReference>
<dbReference type="Pfam" id="PF00571">
    <property type="entry name" value="CBS"/>
    <property type="match status" value="2"/>
</dbReference>
<evidence type="ECO:0000313" key="5">
    <source>
        <dbReference type="EMBL" id="MBM7562252.1"/>
    </source>
</evidence>
<comment type="caution">
    <text evidence="5">The sequence shown here is derived from an EMBL/GenBank/DDBJ whole genome shotgun (WGS) entry which is preliminary data.</text>
</comment>
<dbReference type="PANTHER" id="PTHR43080:SF2">
    <property type="entry name" value="CBS DOMAIN-CONTAINING PROTEIN"/>
    <property type="match status" value="1"/>
</dbReference>
<dbReference type="RefSeq" id="WP_204664481.1">
    <property type="nucleotide sequence ID" value="NZ_JAFBDT010000014.1"/>
</dbReference>
<evidence type="ECO:0000259" key="4">
    <source>
        <dbReference type="PROSITE" id="PS51671"/>
    </source>
</evidence>
<dbReference type="InterPro" id="IPR045865">
    <property type="entry name" value="ACT-like_dom_sf"/>
</dbReference>
<dbReference type="InterPro" id="IPR046342">
    <property type="entry name" value="CBS_dom_sf"/>
</dbReference>
<reference evidence="5 6" key="1">
    <citation type="submission" date="2021-01" db="EMBL/GenBank/DDBJ databases">
        <title>Genomic Encyclopedia of Type Strains, Phase IV (KMG-IV): sequencing the most valuable type-strain genomes for metagenomic binning, comparative biology and taxonomic classification.</title>
        <authorList>
            <person name="Goeker M."/>
        </authorList>
    </citation>
    <scope>NUCLEOTIDE SEQUENCE [LARGE SCALE GENOMIC DNA]</scope>
    <source>
        <strain evidence="5 6">DSM 24436</strain>
    </source>
</reference>
<dbReference type="SUPFAM" id="SSF55021">
    <property type="entry name" value="ACT-like"/>
    <property type="match status" value="1"/>
</dbReference>
<accession>A0ABS2MS84</accession>
<evidence type="ECO:0000259" key="3">
    <source>
        <dbReference type="PROSITE" id="PS51371"/>
    </source>
</evidence>
<dbReference type="SMART" id="SM00116">
    <property type="entry name" value="CBS"/>
    <property type="match status" value="2"/>
</dbReference>
<dbReference type="SUPFAM" id="SSF54631">
    <property type="entry name" value="CBS-domain pair"/>
    <property type="match status" value="1"/>
</dbReference>
<dbReference type="PROSITE" id="PS51671">
    <property type="entry name" value="ACT"/>
    <property type="match status" value="1"/>
</dbReference>
<dbReference type="Proteomes" id="UP000767854">
    <property type="component" value="Unassembled WGS sequence"/>
</dbReference>
<feature type="domain" description="CBS" evidence="3">
    <location>
        <begin position="78"/>
        <end position="136"/>
    </location>
</feature>
<evidence type="ECO:0000256" key="1">
    <source>
        <dbReference type="ARBA" id="ARBA00023122"/>
    </source>
</evidence>
<name>A0ABS2MS84_9FIRM</name>
<feature type="domain" description="ACT" evidence="4">
    <location>
        <begin position="138"/>
        <end position="208"/>
    </location>
</feature>
<feature type="domain" description="CBS" evidence="3">
    <location>
        <begin position="7"/>
        <end position="65"/>
    </location>
</feature>